<dbReference type="PROSITE" id="PS51841">
    <property type="entry name" value="LTD"/>
    <property type="match status" value="1"/>
</dbReference>
<accession>A0AAN2BLZ2</accession>
<dbReference type="InterPro" id="IPR036415">
    <property type="entry name" value="Lamin_tail_dom_sf"/>
</dbReference>
<dbReference type="InterPro" id="IPR014867">
    <property type="entry name" value="Spore_coat_CotH_CotH2/3/7"/>
</dbReference>
<dbReference type="KEGG" id="marq:MARGE09_P3806"/>
<dbReference type="SUPFAM" id="SSF74853">
    <property type="entry name" value="Lamin A/C globular tail domain"/>
    <property type="match status" value="1"/>
</dbReference>
<evidence type="ECO:0000313" key="3">
    <source>
        <dbReference type="Proteomes" id="UP001320119"/>
    </source>
</evidence>
<dbReference type="PANTHER" id="PTHR40050">
    <property type="entry name" value="INNER SPORE COAT PROTEIN H"/>
    <property type="match status" value="1"/>
</dbReference>
<dbReference type="InterPro" id="IPR001322">
    <property type="entry name" value="Lamin_tail_dom"/>
</dbReference>
<dbReference type="PANTHER" id="PTHR40050:SF1">
    <property type="entry name" value="INNER SPORE COAT PROTEIN H"/>
    <property type="match status" value="1"/>
</dbReference>
<dbReference type="Pfam" id="PF08757">
    <property type="entry name" value="CotH"/>
    <property type="match status" value="1"/>
</dbReference>
<dbReference type="AlphaFoldDB" id="A0AAN2BLZ2"/>
<gene>
    <name evidence="2" type="ORF">MARGE09_P3806</name>
</gene>
<protein>
    <recommendedName>
        <fullName evidence="1">LTD domain-containing protein</fullName>
    </recommendedName>
</protein>
<organism evidence="2 3">
    <name type="scientific">Marinagarivorans cellulosilyticus</name>
    <dbReference type="NCBI Taxonomy" id="2721545"/>
    <lineage>
        <taxon>Bacteria</taxon>
        <taxon>Pseudomonadati</taxon>
        <taxon>Pseudomonadota</taxon>
        <taxon>Gammaproteobacteria</taxon>
        <taxon>Cellvibrionales</taxon>
        <taxon>Cellvibrionaceae</taxon>
        <taxon>Marinagarivorans</taxon>
    </lineage>
</organism>
<keyword evidence="3" id="KW-1185">Reference proteome</keyword>
<evidence type="ECO:0000313" key="2">
    <source>
        <dbReference type="EMBL" id="BCD99604.1"/>
    </source>
</evidence>
<dbReference type="Gene3D" id="2.60.40.1260">
    <property type="entry name" value="Lamin Tail domain"/>
    <property type="match status" value="1"/>
</dbReference>
<sequence>MNIQRILPLAVTAALLGACTGSPNPGTSSSSPASVASSSESVVVSSSSVAQSSEASSSLAVSSQAQSSSGGVSQFVDLPDEFRISEDGERLEQGGFYSSKLYDESVIETIYLDFDQADFKSQLTQNYASKTEIPATLRYKDKTLEQVGVRYRGNTSYSRAGDKKSFSIDLEWATEGQDINGYNELKLNNGYEDPSSMREVVYANLARKNIPSARGNFVNLVVNGENYGVYLNIQKLEKDHVKEWFFDGDATRWRAERSTSGGGFGGGFGGAFGAGTSTLNDLGENGSDYEDAYTLKSATVVDPWQDLANAAHALGSVSDATSIEELNQYMDVDAALWFIATENIFTDDDGYINKGGMDYYVYFDLFTGRLVPIEYDGNSAMDDRLATSWNPLYKMNDANFPLMNKLFNIPELRERYLAHYRTIMEESLKPEIAEKLIDGYKDLINTYVAAPAVVREYSYGQFESEVVALKDYFSTRYNYLMNHADLSGSAVSITSVVDAVAGVPSVRPKDTESVEVSTTVEGNVKAAYLYYGTGLAGRFTKVPMMAGGGQFTATIPPMPKSEYVRYYVEAIANNSTGTATYSPVGAEHDVYIYQVQAAAAVQSPVVINELVADNETIVTNALDEYADWIELYNNSAQAVDLSGWYLTDEDTQLQRWAFPSGTVIDAGATLVVWADDNADELGGLHANFKLSAGGEYVYLVNPALEFADQVVFEDAPEDQSYARTPNGSGAFEWTTSPSFNAINP</sequence>
<dbReference type="Pfam" id="PF00932">
    <property type="entry name" value="LTD"/>
    <property type="match status" value="1"/>
</dbReference>
<dbReference type="PROSITE" id="PS51257">
    <property type="entry name" value="PROKAR_LIPOPROTEIN"/>
    <property type="match status" value="1"/>
</dbReference>
<proteinExistence type="predicted"/>
<reference evidence="2 3" key="1">
    <citation type="journal article" date="2022" name="IScience">
        <title>An ultrasensitive nanofiber-based assay for enzymatic hydrolysis and deep-sea microbial degradation of cellulose.</title>
        <authorList>
            <person name="Tsudome M."/>
            <person name="Tachioka M."/>
            <person name="Miyazaki M."/>
            <person name="Uchimura K."/>
            <person name="Tsuda M."/>
            <person name="Takaki Y."/>
            <person name="Deguchi S."/>
        </authorList>
    </citation>
    <scope>NUCLEOTIDE SEQUENCE [LARGE SCALE GENOMIC DNA]</scope>
    <source>
        <strain evidence="2 3">GE09</strain>
    </source>
</reference>
<evidence type="ECO:0000259" key="1">
    <source>
        <dbReference type="PROSITE" id="PS51841"/>
    </source>
</evidence>
<dbReference type="EMBL" id="AP023086">
    <property type="protein sequence ID" value="BCD99604.1"/>
    <property type="molecule type" value="Genomic_DNA"/>
</dbReference>
<name>A0AAN2BLZ2_9GAMM</name>
<dbReference type="RefSeq" id="WP_236984870.1">
    <property type="nucleotide sequence ID" value="NZ_AP023086.1"/>
</dbReference>
<dbReference type="Proteomes" id="UP001320119">
    <property type="component" value="Chromosome"/>
</dbReference>
<feature type="domain" description="LTD" evidence="1">
    <location>
        <begin position="591"/>
        <end position="714"/>
    </location>
</feature>